<feature type="transmembrane region" description="Helical" evidence="8">
    <location>
        <begin position="198"/>
        <end position="222"/>
    </location>
</feature>
<feature type="transmembrane region" description="Helical" evidence="8">
    <location>
        <begin position="358"/>
        <end position="381"/>
    </location>
</feature>
<evidence type="ECO:0000313" key="10">
    <source>
        <dbReference type="EMBL" id="HIZ01651.1"/>
    </source>
</evidence>
<evidence type="ECO:0000256" key="8">
    <source>
        <dbReference type="SAM" id="Phobius"/>
    </source>
</evidence>
<dbReference type="GO" id="GO:0009103">
    <property type="term" value="P:lipopolysaccharide biosynthetic process"/>
    <property type="evidence" value="ECO:0007669"/>
    <property type="project" value="UniProtKB-ARBA"/>
</dbReference>
<feature type="transmembrane region" description="Helical" evidence="8">
    <location>
        <begin position="310"/>
        <end position="326"/>
    </location>
</feature>
<feature type="transmembrane region" description="Helical" evidence="8">
    <location>
        <begin position="442"/>
        <end position="461"/>
    </location>
</feature>
<evidence type="ECO:0000256" key="6">
    <source>
        <dbReference type="ARBA" id="ARBA00022989"/>
    </source>
</evidence>
<evidence type="ECO:0000259" key="9">
    <source>
        <dbReference type="Pfam" id="PF13231"/>
    </source>
</evidence>
<keyword evidence="6 8" id="KW-1133">Transmembrane helix</keyword>
<dbReference type="GO" id="GO:0005886">
    <property type="term" value="C:plasma membrane"/>
    <property type="evidence" value="ECO:0007669"/>
    <property type="project" value="UniProtKB-SubCell"/>
</dbReference>
<keyword evidence="7 8" id="KW-0472">Membrane</keyword>
<feature type="transmembrane region" description="Helical" evidence="8">
    <location>
        <begin position="162"/>
        <end position="191"/>
    </location>
</feature>
<feature type="transmembrane region" description="Helical" evidence="8">
    <location>
        <begin position="256"/>
        <end position="281"/>
    </location>
</feature>
<dbReference type="EMBL" id="DXCK01000073">
    <property type="protein sequence ID" value="HIZ01651.1"/>
    <property type="molecule type" value="Genomic_DNA"/>
</dbReference>
<evidence type="ECO:0000256" key="2">
    <source>
        <dbReference type="ARBA" id="ARBA00022475"/>
    </source>
</evidence>
<evidence type="ECO:0000313" key="11">
    <source>
        <dbReference type="Proteomes" id="UP000824023"/>
    </source>
</evidence>
<dbReference type="InterPro" id="IPR050297">
    <property type="entry name" value="LipidA_mod_glycosyltrf_83"/>
</dbReference>
<dbReference type="EC" id="2.4.-.-" evidence="10"/>
<organism evidence="10 11">
    <name type="scientific">Candidatus Bacteroides merdipullorum</name>
    <dbReference type="NCBI Taxonomy" id="2838474"/>
    <lineage>
        <taxon>Bacteria</taxon>
        <taxon>Pseudomonadati</taxon>
        <taxon>Bacteroidota</taxon>
        <taxon>Bacteroidia</taxon>
        <taxon>Bacteroidales</taxon>
        <taxon>Bacteroidaceae</taxon>
        <taxon>Bacteroides</taxon>
    </lineage>
</organism>
<reference evidence="10" key="2">
    <citation type="submission" date="2021-04" db="EMBL/GenBank/DDBJ databases">
        <authorList>
            <person name="Gilroy R."/>
        </authorList>
    </citation>
    <scope>NUCLEOTIDE SEQUENCE</scope>
    <source>
        <strain evidence="10">ChiHjej12B11-24981</strain>
    </source>
</reference>
<feature type="transmembrane region" description="Helical" evidence="8">
    <location>
        <begin position="332"/>
        <end position="351"/>
    </location>
</feature>
<keyword evidence="3 10" id="KW-0328">Glycosyltransferase</keyword>
<dbReference type="GO" id="GO:0016763">
    <property type="term" value="F:pentosyltransferase activity"/>
    <property type="evidence" value="ECO:0007669"/>
    <property type="project" value="TreeGrafter"/>
</dbReference>
<feature type="transmembrane region" description="Helical" evidence="8">
    <location>
        <begin position="132"/>
        <end position="150"/>
    </location>
</feature>
<dbReference type="PANTHER" id="PTHR33908">
    <property type="entry name" value="MANNOSYLTRANSFERASE YKCB-RELATED"/>
    <property type="match status" value="1"/>
</dbReference>
<comment type="caution">
    <text evidence="10">The sequence shown here is derived from an EMBL/GenBank/DDBJ whole genome shotgun (WGS) entry which is preliminary data.</text>
</comment>
<evidence type="ECO:0000256" key="5">
    <source>
        <dbReference type="ARBA" id="ARBA00022692"/>
    </source>
</evidence>
<dbReference type="Proteomes" id="UP000824023">
    <property type="component" value="Unassembled WGS sequence"/>
</dbReference>
<evidence type="ECO:0000256" key="7">
    <source>
        <dbReference type="ARBA" id="ARBA00023136"/>
    </source>
</evidence>
<dbReference type="InterPro" id="IPR038731">
    <property type="entry name" value="RgtA/B/C-like"/>
</dbReference>
<name>A0A9D2A591_9BACE</name>
<dbReference type="PANTHER" id="PTHR33908:SF3">
    <property type="entry name" value="UNDECAPRENYL PHOSPHATE-ALPHA-4-AMINO-4-DEOXY-L-ARABINOSE ARABINOSYL TRANSFERASE"/>
    <property type="match status" value="1"/>
</dbReference>
<dbReference type="GO" id="GO:0010041">
    <property type="term" value="P:response to iron(III) ion"/>
    <property type="evidence" value="ECO:0007669"/>
    <property type="project" value="TreeGrafter"/>
</dbReference>
<feature type="transmembrane region" description="Helical" evidence="8">
    <location>
        <begin position="412"/>
        <end position="430"/>
    </location>
</feature>
<dbReference type="AlphaFoldDB" id="A0A9D2A591"/>
<protein>
    <submittedName>
        <fullName evidence="10">Glycosyltransferase family 39 protein</fullName>
        <ecNumber evidence="10">2.4.-.-</ecNumber>
    </submittedName>
</protein>
<accession>A0A9D2A591</accession>
<keyword evidence="5 8" id="KW-0812">Transmembrane</keyword>
<feature type="domain" description="Glycosyltransferase RgtA/B/C/D-like" evidence="9">
    <location>
        <begin position="61"/>
        <end position="219"/>
    </location>
</feature>
<reference evidence="10" key="1">
    <citation type="journal article" date="2021" name="PeerJ">
        <title>Extensive microbial diversity within the chicken gut microbiome revealed by metagenomics and culture.</title>
        <authorList>
            <person name="Gilroy R."/>
            <person name="Ravi A."/>
            <person name="Getino M."/>
            <person name="Pursley I."/>
            <person name="Horton D.L."/>
            <person name="Alikhan N.F."/>
            <person name="Baker D."/>
            <person name="Gharbi K."/>
            <person name="Hall N."/>
            <person name="Watson M."/>
            <person name="Adriaenssens E.M."/>
            <person name="Foster-Nyarko E."/>
            <person name="Jarju S."/>
            <person name="Secka A."/>
            <person name="Antonio M."/>
            <person name="Oren A."/>
            <person name="Chaudhuri R.R."/>
            <person name="La Ragione R."/>
            <person name="Hildebrand F."/>
            <person name="Pallen M.J."/>
        </authorList>
    </citation>
    <scope>NUCLEOTIDE SEQUENCE</scope>
    <source>
        <strain evidence="10">ChiHjej12B11-24981</strain>
    </source>
</reference>
<comment type="subcellular location">
    <subcellularLocation>
        <location evidence="1">Cell membrane</location>
        <topology evidence="1">Multi-pass membrane protein</topology>
    </subcellularLocation>
</comment>
<evidence type="ECO:0000256" key="4">
    <source>
        <dbReference type="ARBA" id="ARBA00022679"/>
    </source>
</evidence>
<gene>
    <name evidence="10" type="ORF">H9819_05265</name>
</gene>
<keyword evidence="2" id="KW-1003">Cell membrane</keyword>
<evidence type="ECO:0000256" key="3">
    <source>
        <dbReference type="ARBA" id="ARBA00022676"/>
    </source>
</evidence>
<evidence type="ECO:0000256" key="1">
    <source>
        <dbReference type="ARBA" id="ARBA00004651"/>
    </source>
</evidence>
<feature type="transmembrane region" description="Helical" evidence="8">
    <location>
        <begin position="86"/>
        <end position="103"/>
    </location>
</feature>
<proteinExistence type="predicted"/>
<dbReference type="Pfam" id="PF13231">
    <property type="entry name" value="PMT_2"/>
    <property type="match status" value="1"/>
</dbReference>
<sequence>MTRTKFFWLLAAITFLSLFLFLGQTPFHTKGEPREAVVALSMLQQDNWTLPINNGVDMAYKPPFFHWCIAAVSTVAGEVNEYTSRFPSAFWLAVMVLVGYVFFAKRRGVEVAFLMGLLTLTNFEVHRAGVNCRVDMVLSALIVLAIYQLYKWGERGLRGIPWTGILCMSGAFLTKGPVGVVLPCLVVAVFLWIRGRNFWRLLGLFAATALAACILPMLWYVAAWRQGGDEFLTLVLEENVWRFLGKMSYESHENPWWYNVVTVLAGWTPYTLLGLMSLFVLKYNKKVSGGLKSAWKRLCDSVRRMDDARLLSLLATVLIFVFYCIPKSKRSVYLLPIYPFIAFFLAEYILWLCRNHRVVVRAFGHVLAGLSVILLALFAALQAGLVPDSIFGTGRHAAQNIAFKQALETLPIGPLAILVLAVLVAGIAVFYRHARRNNAQALPYAVTGLTLAIFFSLDGLFQPAVLSVKSDKPVAEHIATLVPADAELYSCHPDYPSYNILHPFTLNFYLDNRIVPFGAFFPTEGYLVAGDGDIAAFKQRYGSTYDTEEVWNSGHRSCDSKQIILLCKFHKKPDNTITSPDETASERHRE</sequence>
<keyword evidence="4 10" id="KW-0808">Transferase</keyword>